<dbReference type="InterPro" id="IPR039538">
    <property type="entry name" value="BetI_C"/>
</dbReference>
<dbReference type="SUPFAM" id="SSF46689">
    <property type="entry name" value="Homeodomain-like"/>
    <property type="match status" value="1"/>
</dbReference>
<dbReference type="EMBL" id="CP000699">
    <property type="protein sequence ID" value="ABQ69448.1"/>
    <property type="molecule type" value="Genomic_DNA"/>
</dbReference>
<dbReference type="Gene3D" id="1.10.357.10">
    <property type="entry name" value="Tetracycline Repressor, domain 2"/>
    <property type="match status" value="1"/>
</dbReference>
<proteinExistence type="predicted"/>
<evidence type="ECO:0000256" key="3">
    <source>
        <dbReference type="PROSITE-ProRule" id="PRU00335"/>
    </source>
</evidence>
<gene>
    <name evidence="5" type="ordered locus">Swit_3099</name>
</gene>
<dbReference type="GO" id="GO:0003677">
    <property type="term" value="F:DNA binding"/>
    <property type="evidence" value="ECO:0007669"/>
    <property type="project" value="UniProtKB-UniRule"/>
</dbReference>
<dbReference type="OrthoDB" id="8478851at2"/>
<dbReference type="KEGG" id="swi:Swit_3099"/>
<keyword evidence="2 3" id="KW-0238">DNA-binding</keyword>
<dbReference type="InterPro" id="IPR050624">
    <property type="entry name" value="HTH-type_Tx_Regulator"/>
</dbReference>
<dbReference type="Proteomes" id="UP000001989">
    <property type="component" value="Chromosome"/>
</dbReference>
<reference evidence="5 6" key="1">
    <citation type="journal article" date="2010" name="J. Bacteriol.">
        <title>Genome sequence of the dioxin-mineralizing bacterium Sphingomonas wittichii RW1.</title>
        <authorList>
            <person name="Miller T.R."/>
            <person name="Delcher A.L."/>
            <person name="Salzberg S.L."/>
            <person name="Saunders E."/>
            <person name="Detter J.C."/>
            <person name="Halden R.U."/>
        </authorList>
    </citation>
    <scope>NUCLEOTIDE SEQUENCE [LARGE SCALE GENOMIC DNA]</scope>
    <source>
        <strain evidence="6">DSM 6014 / CCUG 31198 / JCM 15750 / NBRC 105917 / EY 4224 / RW1</strain>
    </source>
</reference>
<keyword evidence="6" id="KW-1185">Reference proteome</keyword>
<accession>A0A9J9HCZ4</accession>
<evidence type="ECO:0000259" key="4">
    <source>
        <dbReference type="PROSITE" id="PS50977"/>
    </source>
</evidence>
<dbReference type="InterPro" id="IPR001647">
    <property type="entry name" value="HTH_TetR"/>
</dbReference>
<organism evidence="5 6">
    <name type="scientific">Rhizorhabdus wittichii (strain DSM 6014 / CCUG 31198 / JCM 15750 / NBRC 105917 / EY 4224 / RW1)</name>
    <name type="common">Sphingomonas wittichii</name>
    <dbReference type="NCBI Taxonomy" id="392499"/>
    <lineage>
        <taxon>Bacteria</taxon>
        <taxon>Pseudomonadati</taxon>
        <taxon>Pseudomonadota</taxon>
        <taxon>Alphaproteobacteria</taxon>
        <taxon>Sphingomonadales</taxon>
        <taxon>Sphingomonadaceae</taxon>
        <taxon>Rhizorhabdus</taxon>
    </lineage>
</organism>
<evidence type="ECO:0000256" key="1">
    <source>
        <dbReference type="ARBA" id="ARBA00022491"/>
    </source>
</evidence>
<dbReference type="InterPro" id="IPR009057">
    <property type="entry name" value="Homeodomain-like_sf"/>
</dbReference>
<feature type="domain" description="HTH tetR-type" evidence="4">
    <location>
        <begin position="23"/>
        <end position="83"/>
    </location>
</feature>
<dbReference type="AlphaFoldDB" id="A0A9J9HCZ4"/>
<dbReference type="Pfam" id="PF00440">
    <property type="entry name" value="TetR_N"/>
    <property type="match status" value="1"/>
</dbReference>
<evidence type="ECO:0000256" key="2">
    <source>
        <dbReference type="ARBA" id="ARBA00023125"/>
    </source>
</evidence>
<dbReference type="PANTHER" id="PTHR43479:SF11">
    <property type="entry name" value="ACREF_ENVCD OPERON REPRESSOR-RELATED"/>
    <property type="match status" value="1"/>
</dbReference>
<feature type="DNA-binding region" description="H-T-H motif" evidence="3">
    <location>
        <begin position="46"/>
        <end position="65"/>
    </location>
</feature>
<evidence type="ECO:0000313" key="6">
    <source>
        <dbReference type="Proteomes" id="UP000001989"/>
    </source>
</evidence>
<name>A0A9J9HCZ4_RHIWR</name>
<protein>
    <submittedName>
        <fullName evidence="5">Transcriptional regulator, TetR family</fullName>
    </submittedName>
</protein>
<dbReference type="PROSITE" id="PS50977">
    <property type="entry name" value="HTH_TETR_2"/>
    <property type="match status" value="1"/>
</dbReference>
<dbReference type="Pfam" id="PF13977">
    <property type="entry name" value="TetR_C_6"/>
    <property type="match status" value="1"/>
</dbReference>
<keyword evidence="1" id="KW-0678">Repressor</keyword>
<dbReference type="PANTHER" id="PTHR43479">
    <property type="entry name" value="ACREF/ENVCD OPERON REPRESSOR-RELATED"/>
    <property type="match status" value="1"/>
</dbReference>
<sequence>MGTKFDIPRLKLRERTGVYATGRARILQILETAFDIVMTKGYAALSLREIARACEIRVGAVSYYYRTKEDLIRDLLESAVAPYKDFAEDVERNEAIPPEQKFRIMVEMVLEDIRTEKTTKFYPELWALSNHDPFVSNLLDQTYSAQRSVFQRIIRSINPALSEETARDLALYVSSSLEGMTLFVGYERSQADKFDRMNRLAVDNLLDVVRRATDAVFDGADR</sequence>
<evidence type="ECO:0000313" key="5">
    <source>
        <dbReference type="EMBL" id="ABQ69448.1"/>
    </source>
</evidence>